<evidence type="ECO:0000313" key="1">
    <source>
        <dbReference type="EMBL" id="QDG51124.1"/>
    </source>
</evidence>
<keyword evidence="2" id="KW-1185">Reference proteome</keyword>
<accession>A0A4Y6PS03</accession>
<dbReference type="AlphaFoldDB" id="A0A4Y6PS03"/>
<dbReference type="SUPFAM" id="SSF82171">
    <property type="entry name" value="DPP6 N-terminal domain-like"/>
    <property type="match status" value="2"/>
</dbReference>
<accession>A0A5B8Y2X5</accession>
<protein>
    <submittedName>
        <fullName evidence="1">Uncharacterized protein</fullName>
    </submittedName>
</protein>
<evidence type="ECO:0000313" key="2">
    <source>
        <dbReference type="Proteomes" id="UP000315995"/>
    </source>
</evidence>
<gene>
    <name evidence="1" type="ORF">FIV42_10370</name>
</gene>
<dbReference type="EMBL" id="CP041186">
    <property type="protein sequence ID" value="QDG51124.1"/>
    <property type="molecule type" value="Genomic_DNA"/>
</dbReference>
<sequence>MALGFVCLLAAGCSQEGRGGGGQTSLREQVLGEGGGIFVFDRWREGRHIAFEMDDGEREGEPLHRLYVHDTLVRRTRDLGTSGGSKGIRGLEQSEDGDTLFYIQDNTYWEWSLRSDQKRVIAEDVRGAFHVEEYGLVVGIRSSEEGLAYVAIDLMSGRETPIATVSGLTTFDYPRRYQFFPSGGTRSRPRDLVLWDYETRRAETFASIPDGSEAFFPFHHLGFLGTAAGTTHVYYSVAEEGEWGEVANVELRVRPVFGGPESEVVLGRNVEPIWRRENARVRGRIPRLLWFEEVSQGGEPARIELRSWDPVEQRVRTLSQDVPSMNSVSSDESGILSRSLDERLLLYQSMAAREGQRGVWWTVYDVETHHEQLLAPAHLSMRNEPHFVDGLPAVIYRFETESGEAEQRFWYADTGASVKLASGEMRAGVAGVNEAGSEVYLSREVGDTGQEALHRLRLPQLSFEQLGEAYAEVTICRDGLSADEQRVMYTARKADEESPRLMLHDIRRGSAVALTEARSGGCRSSQTNASFARGYLKSLDGEGIVWNGTEILRPFGESSTENVIPSPDWEYLLAVLPDEGRLVRFSFATGEVETLFEGASLGGAPRSELPYAFSNKHDGSECFEECIGEYCSERCTSEAYAVVGPWTAQPRVELLDEHATSIEYAGEGRVLLKSASTADGAFSETVETLRLYE</sequence>
<organism evidence="1 2">
    <name type="scientific">Persicimonas caeni</name>
    <dbReference type="NCBI Taxonomy" id="2292766"/>
    <lineage>
        <taxon>Bacteria</taxon>
        <taxon>Deltaproteobacteria</taxon>
        <taxon>Bradymonadales</taxon>
        <taxon>Bradymonadaceae</taxon>
        <taxon>Persicimonas</taxon>
    </lineage>
</organism>
<proteinExistence type="predicted"/>
<reference evidence="1 2" key="1">
    <citation type="submission" date="2019-06" db="EMBL/GenBank/DDBJ databases">
        <title>Persicimonas caeni gen. nov., sp. nov., a predatory bacterium isolated from solar saltern.</title>
        <authorList>
            <person name="Wang S."/>
        </authorList>
    </citation>
    <scope>NUCLEOTIDE SEQUENCE [LARGE SCALE GENOMIC DNA]</scope>
    <source>
        <strain evidence="1 2">YN101</strain>
    </source>
</reference>
<dbReference type="RefSeq" id="WP_141197609.1">
    <property type="nucleotide sequence ID" value="NZ_CP041186.1"/>
</dbReference>
<dbReference type="Proteomes" id="UP000315995">
    <property type="component" value="Chromosome"/>
</dbReference>
<name>A0A4Y6PS03_PERCE</name>